<evidence type="ECO:0000313" key="5">
    <source>
        <dbReference type="Proteomes" id="UP001221189"/>
    </source>
</evidence>
<dbReference type="RefSeq" id="WP_273600469.1">
    <property type="nucleotide sequence ID" value="NZ_JAQQXT010000006.1"/>
</dbReference>
<proteinExistence type="predicted"/>
<dbReference type="Proteomes" id="UP001221189">
    <property type="component" value="Unassembled WGS sequence"/>
</dbReference>
<reference evidence="4 5" key="1">
    <citation type="submission" date="2022-10" db="EMBL/GenBank/DDBJ databases">
        <title>Paucibacter sp. hw1 Genome sequencing.</title>
        <authorList>
            <person name="Park S."/>
        </authorList>
    </citation>
    <scope>NUCLEOTIDE SEQUENCE [LARGE SCALE GENOMIC DNA]</scope>
    <source>
        <strain evidence="5">hw1</strain>
    </source>
</reference>
<name>A0ABT5KFE3_9BURK</name>
<comment type="caution">
    <text evidence="4">The sequence shown here is derived from an EMBL/GenBank/DDBJ whole genome shotgun (WGS) entry which is preliminary data.</text>
</comment>
<feature type="chain" id="PRO_5046036522" evidence="2">
    <location>
        <begin position="23"/>
        <end position="272"/>
    </location>
</feature>
<dbReference type="InterPro" id="IPR001638">
    <property type="entry name" value="Solute-binding_3/MltF_N"/>
</dbReference>
<evidence type="ECO:0000313" key="4">
    <source>
        <dbReference type="EMBL" id="MDC8772264.1"/>
    </source>
</evidence>
<dbReference type="SUPFAM" id="SSF53850">
    <property type="entry name" value="Periplasmic binding protein-like II"/>
    <property type="match status" value="1"/>
</dbReference>
<dbReference type="Pfam" id="PF00497">
    <property type="entry name" value="SBP_bac_3"/>
    <property type="match status" value="1"/>
</dbReference>
<keyword evidence="5" id="KW-1185">Reference proteome</keyword>
<evidence type="ECO:0000259" key="3">
    <source>
        <dbReference type="SMART" id="SM00062"/>
    </source>
</evidence>
<evidence type="ECO:0000256" key="2">
    <source>
        <dbReference type="SAM" id="SignalP"/>
    </source>
</evidence>
<evidence type="ECO:0000256" key="1">
    <source>
        <dbReference type="ARBA" id="ARBA00022729"/>
    </source>
</evidence>
<protein>
    <submittedName>
        <fullName evidence="4">Transporter substrate-binding domain-containing protein</fullName>
    </submittedName>
</protein>
<feature type="signal peptide" evidence="2">
    <location>
        <begin position="1"/>
        <end position="22"/>
    </location>
</feature>
<dbReference type="PANTHER" id="PTHR35936">
    <property type="entry name" value="MEMBRANE-BOUND LYTIC MUREIN TRANSGLYCOSYLASE F"/>
    <property type="match status" value="1"/>
</dbReference>
<dbReference type="EMBL" id="JAQQXT010000006">
    <property type="protein sequence ID" value="MDC8772264.1"/>
    <property type="molecule type" value="Genomic_DNA"/>
</dbReference>
<keyword evidence="1 2" id="KW-0732">Signal</keyword>
<accession>A0ABT5KFE3</accession>
<feature type="domain" description="Solute-binding protein family 3/N-terminal" evidence="3">
    <location>
        <begin position="34"/>
        <end position="257"/>
    </location>
</feature>
<gene>
    <name evidence="4" type="ORF">PRZ03_11835</name>
</gene>
<sequence>MSRLLLLSLLILGLYEPGRVQAAPCGPYSLAFYEHGVLYYREAQGDYAGIDLDVVNELAKRSGCVFNTVLESRVRIWDQLAKNNLDLSVSGIPSPEREQFAEFMLYMQSHNFALIRRELASALSTPEAFLADAKRMVVVVKSFKHGAAFDAWLDKMRAQQRVTEVPDFESAVRVFKLGRADAMLALPTSWPRILRREGLQDQISVLDWAPQDRITAGLIVSRQRVSEADRQRLRSALHSMRKDGTLEAIFKRHVDASLAKATLIESPADAPK</sequence>
<dbReference type="Gene3D" id="3.40.190.10">
    <property type="entry name" value="Periplasmic binding protein-like II"/>
    <property type="match status" value="2"/>
</dbReference>
<organism evidence="4 5">
    <name type="scientific">Roseateles albus</name>
    <dbReference type="NCBI Taxonomy" id="2987525"/>
    <lineage>
        <taxon>Bacteria</taxon>
        <taxon>Pseudomonadati</taxon>
        <taxon>Pseudomonadota</taxon>
        <taxon>Betaproteobacteria</taxon>
        <taxon>Burkholderiales</taxon>
        <taxon>Sphaerotilaceae</taxon>
        <taxon>Roseateles</taxon>
    </lineage>
</organism>
<dbReference type="SMART" id="SM00062">
    <property type="entry name" value="PBPb"/>
    <property type="match status" value="1"/>
</dbReference>